<dbReference type="Proteomes" id="UP000186132">
    <property type="component" value="Unassembled WGS sequence"/>
</dbReference>
<accession>A0A1M5LKG4</accession>
<evidence type="ECO:0000259" key="2">
    <source>
        <dbReference type="Pfam" id="PF07179"/>
    </source>
</evidence>
<sequence>MSSPTDIPGFGGGHPDPVDPSAGPDAAGGIRNDAVRAALDASAESPGPRTSVDILRHCLFGYLLLDVTGSEITVTDEGEVAPGSTISVRGGEGPDGQPAIFAYTSHDEIVRMYPPEGPGDGIEVQSLVQDAAGVLELARAQEAGWLYLDPAGPSAALAAEDIDFALRVPRNDAVRATLEPGVPRAELLAALTAEGPLSLAVIAPDVEPGVAEEGTQVQVRTVDAPELTDGAQALAVFTSGPEVVASAPEDRIATQTAADVVELAREGGFAGLLINPAGPWAYVSADELAGLDTAGGAGE</sequence>
<dbReference type="AlphaFoldDB" id="A0A1M5LKG4"/>
<evidence type="ECO:0000313" key="3">
    <source>
        <dbReference type="EMBL" id="SHG65531.1"/>
    </source>
</evidence>
<protein>
    <submittedName>
        <fullName evidence="3">SseB protein N-terminal domain-containing protein</fullName>
    </submittedName>
</protein>
<reference evidence="3 4" key="1">
    <citation type="submission" date="2016-11" db="EMBL/GenBank/DDBJ databases">
        <authorList>
            <person name="Jaros S."/>
            <person name="Januszkiewicz K."/>
            <person name="Wedrychowicz H."/>
        </authorList>
    </citation>
    <scope>NUCLEOTIDE SEQUENCE [LARGE SCALE GENOMIC DNA]</scope>
    <source>
        <strain evidence="3 4">DSM 45627</strain>
    </source>
</reference>
<dbReference type="STRING" id="1206085.SAMN05443575_2479"/>
<proteinExistence type="predicted"/>
<feature type="domain" description="SseB protein N-terminal" evidence="2">
    <location>
        <begin position="200"/>
        <end position="282"/>
    </location>
</feature>
<feature type="domain" description="SseB protein N-terminal" evidence="2">
    <location>
        <begin position="36"/>
        <end position="160"/>
    </location>
</feature>
<evidence type="ECO:0000313" key="4">
    <source>
        <dbReference type="Proteomes" id="UP000186132"/>
    </source>
</evidence>
<keyword evidence="4" id="KW-1185">Reference proteome</keyword>
<dbReference type="Pfam" id="PF07179">
    <property type="entry name" value="SseB"/>
    <property type="match status" value="2"/>
</dbReference>
<dbReference type="EMBL" id="FQVU01000003">
    <property type="protein sequence ID" value="SHG65531.1"/>
    <property type="molecule type" value="Genomic_DNA"/>
</dbReference>
<name>A0A1M5LKG4_9ACTN</name>
<dbReference type="OrthoDB" id="5116169at2"/>
<dbReference type="RefSeq" id="WP_073390622.1">
    <property type="nucleotide sequence ID" value="NZ_FQVU01000003.1"/>
</dbReference>
<gene>
    <name evidence="3" type="ORF">SAMN05443575_2479</name>
</gene>
<dbReference type="InterPro" id="IPR009839">
    <property type="entry name" value="SseB_N"/>
</dbReference>
<organism evidence="3 4">
    <name type="scientific">Jatrophihabitans endophyticus</name>
    <dbReference type="NCBI Taxonomy" id="1206085"/>
    <lineage>
        <taxon>Bacteria</taxon>
        <taxon>Bacillati</taxon>
        <taxon>Actinomycetota</taxon>
        <taxon>Actinomycetes</taxon>
        <taxon>Jatrophihabitantales</taxon>
        <taxon>Jatrophihabitantaceae</taxon>
        <taxon>Jatrophihabitans</taxon>
    </lineage>
</organism>
<feature type="region of interest" description="Disordered" evidence="1">
    <location>
        <begin position="1"/>
        <end position="30"/>
    </location>
</feature>
<evidence type="ECO:0000256" key="1">
    <source>
        <dbReference type="SAM" id="MobiDB-lite"/>
    </source>
</evidence>